<sequence>MKRKEVPITNKFGLHARPAALLVKLASTFESDVQLAKEDTEVNAKSILGVMMLAAGPGNVVTIIAEGKDEEAAVQAISNLIESRFGEEEA</sequence>
<dbReference type="PANTHER" id="PTHR33705">
    <property type="entry name" value="PHOSPHOCARRIER PROTEIN HPR"/>
    <property type="match status" value="1"/>
</dbReference>
<dbReference type="Pfam" id="PF00381">
    <property type="entry name" value="PTS-HPr"/>
    <property type="match status" value="1"/>
</dbReference>
<keyword evidence="3" id="KW-0598">Phosphotransferase system</keyword>
<dbReference type="InterPro" id="IPR002114">
    <property type="entry name" value="PTS_HPr_Ser_P_site"/>
</dbReference>
<keyword evidence="2" id="KW-0963">Cytoplasm</keyword>
<evidence type="ECO:0000313" key="5">
    <source>
        <dbReference type="EMBL" id="RCK81217.1"/>
    </source>
</evidence>
<dbReference type="Gene3D" id="3.30.1340.10">
    <property type="entry name" value="HPr-like"/>
    <property type="match status" value="1"/>
</dbReference>
<proteinExistence type="predicted"/>
<protein>
    <submittedName>
        <fullName evidence="5">Phosphocarrier HPr protein of PTS system</fullName>
    </submittedName>
</protein>
<dbReference type="PROSITE" id="PS00589">
    <property type="entry name" value="PTS_HPR_SER"/>
    <property type="match status" value="1"/>
</dbReference>
<dbReference type="GO" id="GO:0005737">
    <property type="term" value="C:cytoplasm"/>
    <property type="evidence" value="ECO:0007669"/>
    <property type="project" value="UniProtKB-SubCell"/>
</dbReference>
<feature type="domain" description="HPr" evidence="4">
    <location>
        <begin position="1"/>
        <end position="88"/>
    </location>
</feature>
<comment type="subcellular location">
    <subcellularLocation>
        <location evidence="1">Cytoplasm</location>
    </subcellularLocation>
</comment>
<dbReference type="EMBL" id="QOQW01000002">
    <property type="protein sequence ID" value="RCK81217.1"/>
    <property type="molecule type" value="Genomic_DNA"/>
</dbReference>
<evidence type="ECO:0000256" key="3">
    <source>
        <dbReference type="ARBA" id="ARBA00022683"/>
    </source>
</evidence>
<name>A0A367ZTP0_9BACT</name>
<evidence type="ECO:0000313" key="6">
    <source>
        <dbReference type="Proteomes" id="UP000252355"/>
    </source>
</evidence>
<reference evidence="5 6" key="1">
    <citation type="submission" date="2018-05" db="EMBL/GenBank/DDBJ databases">
        <title>A metagenomic window into the 2 km-deep terrestrial subsurface aquifer revealed taxonomically and functionally diverse microbial community comprising novel uncultured bacterial lineages.</title>
        <authorList>
            <person name="Kadnikov V.V."/>
            <person name="Mardanov A.V."/>
            <person name="Beletsky A.V."/>
            <person name="Banks D."/>
            <person name="Pimenov N.V."/>
            <person name="Frank Y.A."/>
            <person name="Karnachuk O.V."/>
            <person name="Ravin N.V."/>
        </authorList>
    </citation>
    <scope>NUCLEOTIDE SEQUENCE [LARGE SCALE GENOMIC DNA]</scope>
    <source>
        <strain evidence="5">BY5</strain>
    </source>
</reference>
<dbReference type="InterPro" id="IPR035895">
    <property type="entry name" value="HPr-like_sf"/>
</dbReference>
<evidence type="ECO:0000256" key="2">
    <source>
        <dbReference type="ARBA" id="ARBA00022490"/>
    </source>
</evidence>
<dbReference type="SUPFAM" id="SSF55594">
    <property type="entry name" value="HPr-like"/>
    <property type="match status" value="1"/>
</dbReference>
<dbReference type="PANTHER" id="PTHR33705:SF2">
    <property type="entry name" value="PHOSPHOCARRIER PROTEIN NPR"/>
    <property type="match status" value="1"/>
</dbReference>
<comment type="caution">
    <text evidence="5">The sequence shown here is derived from an EMBL/GenBank/DDBJ whole genome shotgun (WGS) entry which is preliminary data.</text>
</comment>
<evidence type="ECO:0000256" key="1">
    <source>
        <dbReference type="ARBA" id="ARBA00004496"/>
    </source>
</evidence>
<dbReference type="InterPro" id="IPR001020">
    <property type="entry name" value="PTS_HPr_His_P_site"/>
</dbReference>
<dbReference type="PROSITE" id="PS00369">
    <property type="entry name" value="PTS_HPR_HIS"/>
    <property type="match status" value="1"/>
</dbReference>
<dbReference type="AlphaFoldDB" id="A0A367ZTP0"/>
<dbReference type="NCBIfam" id="TIGR01003">
    <property type="entry name" value="PTS_HPr_family"/>
    <property type="match status" value="1"/>
</dbReference>
<dbReference type="InterPro" id="IPR050399">
    <property type="entry name" value="HPr"/>
</dbReference>
<evidence type="ECO:0000259" key="4">
    <source>
        <dbReference type="PROSITE" id="PS51350"/>
    </source>
</evidence>
<dbReference type="PRINTS" id="PR00107">
    <property type="entry name" value="PHOSPHOCPHPR"/>
</dbReference>
<dbReference type="CDD" id="cd00367">
    <property type="entry name" value="PTS-HPr_like"/>
    <property type="match status" value="1"/>
</dbReference>
<accession>A0A367ZTP0</accession>
<gene>
    <name evidence="5" type="ORF">OZSIB_2086</name>
</gene>
<dbReference type="PROSITE" id="PS51350">
    <property type="entry name" value="PTS_HPR_DOM"/>
    <property type="match status" value="1"/>
</dbReference>
<dbReference type="Proteomes" id="UP000252355">
    <property type="component" value="Unassembled WGS sequence"/>
</dbReference>
<dbReference type="InterPro" id="IPR000032">
    <property type="entry name" value="HPr-like"/>
</dbReference>
<dbReference type="GO" id="GO:0009401">
    <property type="term" value="P:phosphoenolpyruvate-dependent sugar phosphotransferase system"/>
    <property type="evidence" value="ECO:0007669"/>
    <property type="project" value="UniProtKB-KW"/>
</dbReference>
<organism evidence="5 6">
    <name type="scientific">Candidatus Ozemobacter sibiricus</name>
    <dbReference type="NCBI Taxonomy" id="2268124"/>
    <lineage>
        <taxon>Bacteria</taxon>
        <taxon>Candidatus Ozemobacteria</taxon>
        <taxon>Candidatus Ozemobacterales</taxon>
        <taxon>Candidatus Ozemobacteraceae</taxon>
        <taxon>Candidatus Ozemobacter</taxon>
    </lineage>
</organism>